<proteinExistence type="predicted"/>
<gene>
    <name evidence="2" type="ORF">Goarm_002232</name>
</gene>
<dbReference type="SUPFAM" id="SSF50249">
    <property type="entry name" value="Nucleic acid-binding proteins"/>
    <property type="match status" value="1"/>
</dbReference>
<organism evidence="2 3">
    <name type="scientific">Gossypium armourianum</name>
    <dbReference type="NCBI Taxonomy" id="34283"/>
    <lineage>
        <taxon>Eukaryota</taxon>
        <taxon>Viridiplantae</taxon>
        <taxon>Streptophyta</taxon>
        <taxon>Embryophyta</taxon>
        <taxon>Tracheophyta</taxon>
        <taxon>Spermatophyta</taxon>
        <taxon>Magnoliopsida</taxon>
        <taxon>eudicotyledons</taxon>
        <taxon>Gunneridae</taxon>
        <taxon>Pentapetalae</taxon>
        <taxon>rosids</taxon>
        <taxon>malvids</taxon>
        <taxon>Malvales</taxon>
        <taxon>Malvaceae</taxon>
        <taxon>Malvoideae</taxon>
        <taxon>Gossypium</taxon>
    </lineage>
</organism>
<keyword evidence="3" id="KW-1185">Reference proteome</keyword>
<dbReference type="EMBL" id="JABFAE010000012">
    <property type="protein sequence ID" value="MBA0842407.1"/>
    <property type="molecule type" value="Genomic_DNA"/>
</dbReference>
<keyword evidence="1" id="KW-0472">Membrane</keyword>
<dbReference type="AlphaFoldDB" id="A0A7J9K7H2"/>
<feature type="non-terminal residue" evidence="2">
    <location>
        <position position="1"/>
    </location>
</feature>
<keyword evidence="1" id="KW-0812">Transmembrane</keyword>
<dbReference type="Proteomes" id="UP000593575">
    <property type="component" value="Unassembled WGS sequence"/>
</dbReference>
<evidence type="ECO:0000256" key="1">
    <source>
        <dbReference type="SAM" id="Phobius"/>
    </source>
</evidence>
<dbReference type="GO" id="GO:0006412">
    <property type="term" value="P:translation"/>
    <property type="evidence" value="ECO:0007669"/>
    <property type="project" value="InterPro"/>
</dbReference>
<dbReference type="GO" id="GO:0003735">
    <property type="term" value="F:structural constituent of ribosome"/>
    <property type="evidence" value="ECO:0007669"/>
    <property type="project" value="InterPro"/>
</dbReference>
<dbReference type="Gene3D" id="2.40.50.140">
    <property type="entry name" value="Nucleic acid-binding proteins"/>
    <property type="match status" value="1"/>
</dbReference>
<comment type="caution">
    <text evidence="2">The sequence shown here is derived from an EMBL/GenBank/DDBJ whole genome shotgun (WGS) entry which is preliminary data.</text>
</comment>
<keyword evidence="1" id="KW-1133">Transmembrane helix</keyword>
<protein>
    <submittedName>
        <fullName evidence="2">Uncharacterized protein</fullName>
    </submittedName>
</protein>
<dbReference type="InterPro" id="IPR012340">
    <property type="entry name" value="NA-bd_OB-fold"/>
</dbReference>
<name>A0A7J9K7H2_9ROSI</name>
<accession>A0A7J9K7H2</accession>
<dbReference type="GO" id="GO:0015935">
    <property type="term" value="C:small ribosomal subunit"/>
    <property type="evidence" value="ECO:0007669"/>
    <property type="project" value="InterPro"/>
</dbReference>
<sequence>PENQTLPLRKVAKVRLIIGFGITAYIPGIGHN</sequence>
<dbReference type="InterPro" id="IPR005679">
    <property type="entry name" value="Ribosomal_uS12_bac"/>
</dbReference>
<evidence type="ECO:0000313" key="2">
    <source>
        <dbReference type="EMBL" id="MBA0842407.1"/>
    </source>
</evidence>
<reference evidence="2 3" key="1">
    <citation type="journal article" date="2019" name="Genome Biol. Evol.">
        <title>Insights into the evolution of the New World diploid cottons (Gossypium, subgenus Houzingenia) based on genome sequencing.</title>
        <authorList>
            <person name="Grover C.E."/>
            <person name="Arick M.A. 2nd"/>
            <person name="Thrash A."/>
            <person name="Conover J.L."/>
            <person name="Sanders W.S."/>
            <person name="Peterson D.G."/>
            <person name="Frelichowski J.E."/>
            <person name="Scheffler J.A."/>
            <person name="Scheffler B.E."/>
            <person name="Wendel J.F."/>
        </authorList>
    </citation>
    <scope>NUCLEOTIDE SEQUENCE [LARGE SCALE GENOMIC DNA]</scope>
    <source>
        <strain evidence="2">6</strain>
        <tissue evidence="2">Leaf</tissue>
    </source>
</reference>
<dbReference type="PRINTS" id="PR01034">
    <property type="entry name" value="RIBOSOMALS12"/>
</dbReference>
<evidence type="ECO:0000313" key="3">
    <source>
        <dbReference type="Proteomes" id="UP000593575"/>
    </source>
</evidence>
<feature type="transmembrane region" description="Helical" evidence="1">
    <location>
        <begin position="12"/>
        <end position="30"/>
    </location>
</feature>